<dbReference type="Gene3D" id="2.160.10.10">
    <property type="entry name" value="Hexapeptide repeat proteins"/>
    <property type="match status" value="1"/>
</dbReference>
<gene>
    <name evidence="5" type="ORF">DW729_18270</name>
    <name evidence="4" type="ORF">DWW14_11355</name>
    <name evidence="1" type="ORF">ERS417307_00430</name>
    <name evidence="2" type="ORF">ERS852554_03671</name>
    <name evidence="3" type="ORF">RVH16_00130</name>
</gene>
<evidence type="ECO:0000313" key="5">
    <source>
        <dbReference type="EMBL" id="RHE55911.1"/>
    </source>
</evidence>
<dbReference type="EMBL" id="CYZF01000001">
    <property type="protein sequence ID" value="CUN64732.1"/>
    <property type="molecule type" value="Genomic_DNA"/>
</dbReference>
<sequence>MNQFAGKLELEAGITVLQNECERISSSVPIHFGKGVSLTHGASIYCTGVGDDIYIGDNNIIGGELILFPGARIGNRCVFGTGTIIVAGSFSVGNGCVMSHGCTITQDVPDNSLVVGRRGLIFNK</sequence>
<dbReference type="AlphaFoldDB" id="A0A173YKX0"/>
<dbReference type="Proteomes" id="UP000285343">
    <property type="component" value="Unassembled WGS sequence"/>
</dbReference>
<dbReference type="Proteomes" id="UP001181247">
    <property type="component" value="Unassembled WGS sequence"/>
</dbReference>
<dbReference type="EMBL" id="JAWDEU010000001">
    <property type="protein sequence ID" value="MDU0243148.1"/>
    <property type="molecule type" value="Genomic_DNA"/>
</dbReference>
<dbReference type="RefSeq" id="WP_008761217.1">
    <property type="nucleotide sequence ID" value="NZ_CP072239.1"/>
</dbReference>
<dbReference type="Proteomes" id="UP000095419">
    <property type="component" value="Unassembled WGS sequence"/>
</dbReference>
<proteinExistence type="predicted"/>
<evidence type="ECO:0000313" key="8">
    <source>
        <dbReference type="Proteomes" id="UP000284640"/>
    </source>
</evidence>
<keyword evidence="1" id="KW-0808">Transferase</keyword>
<evidence type="ECO:0000313" key="6">
    <source>
        <dbReference type="Proteomes" id="UP000095419"/>
    </source>
</evidence>
<dbReference type="Proteomes" id="UP000284640">
    <property type="component" value="Unassembled WGS sequence"/>
</dbReference>
<evidence type="ECO:0000313" key="1">
    <source>
        <dbReference type="EMBL" id="CUN64732.1"/>
    </source>
</evidence>
<evidence type="ECO:0000313" key="3">
    <source>
        <dbReference type="EMBL" id="MDU0243148.1"/>
    </source>
</evidence>
<dbReference type="GO" id="GO:0016740">
    <property type="term" value="F:transferase activity"/>
    <property type="evidence" value="ECO:0007669"/>
    <property type="project" value="UniProtKB-KW"/>
</dbReference>
<accession>A0A173YKX0</accession>
<dbReference type="EMBL" id="QRZC01000013">
    <property type="protein sequence ID" value="RGV41718.1"/>
    <property type="molecule type" value="Genomic_DNA"/>
</dbReference>
<dbReference type="InterPro" id="IPR011004">
    <property type="entry name" value="Trimer_LpxA-like_sf"/>
</dbReference>
<evidence type="ECO:0000313" key="2">
    <source>
        <dbReference type="EMBL" id="CUQ26294.1"/>
    </source>
</evidence>
<evidence type="ECO:0000313" key="4">
    <source>
        <dbReference type="EMBL" id="RGV41718.1"/>
    </source>
</evidence>
<evidence type="ECO:0000313" key="7">
    <source>
        <dbReference type="Proteomes" id="UP000095788"/>
    </source>
</evidence>
<dbReference type="EMBL" id="CZBF01000008">
    <property type="protein sequence ID" value="CUQ26294.1"/>
    <property type="molecule type" value="Genomic_DNA"/>
</dbReference>
<reference evidence="3" key="3">
    <citation type="submission" date="2023-10" db="EMBL/GenBank/DDBJ databases">
        <title>Genome of Potential pathogenic bacteria in Crohn's disease.</title>
        <authorList>
            <person name="Rodriguez-Palacios A."/>
        </authorList>
    </citation>
    <scope>NUCLEOTIDE SEQUENCE</scope>
    <source>
        <strain evidence="3">CavFT-hAR50</strain>
    </source>
</reference>
<dbReference type="SUPFAM" id="SSF51161">
    <property type="entry name" value="Trimeric LpxA-like enzymes"/>
    <property type="match status" value="1"/>
</dbReference>
<evidence type="ECO:0000313" key="9">
    <source>
        <dbReference type="Proteomes" id="UP000285343"/>
    </source>
</evidence>
<reference evidence="8 9" key="2">
    <citation type="submission" date="2018-08" db="EMBL/GenBank/DDBJ databases">
        <title>A genome reference for cultivated species of the human gut microbiota.</title>
        <authorList>
            <person name="Zou Y."/>
            <person name="Xue W."/>
            <person name="Luo G."/>
        </authorList>
    </citation>
    <scope>NUCLEOTIDE SEQUENCE [LARGE SCALE GENOMIC DNA]</scope>
    <source>
        <strain evidence="4 9">AF14-42</strain>
        <strain evidence="5 8">AM27-46</strain>
    </source>
</reference>
<organism evidence="1 6">
    <name type="scientific">Bacteroides uniformis</name>
    <dbReference type="NCBI Taxonomy" id="820"/>
    <lineage>
        <taxon>Bacteria</taxon>
        <taxon>Pseudomonadati</taxon>
        <taxon>Bacteroidota</taxon>
        <taxon>Bacteroidia</taxon>
        <taxon>Bacteroidales</taxon>
        <taxon>Bacteroidaceae</taxon>
        <taxon>Bacteroides</taxon>
    </lineage>
</organism>
<reference evidence="6 7" key="1">
    <citation type="submission" date="2015-09" db="EMBL/GenBank/DDBJ databases">
        <authorList>
            <consortium name="Pathogen Informatics"/>
        </authorList>
    </citation>
    <scope>NUCLEOTIDE SEQUENCE [LARGE SCALE GENOMIC DNA]</scope>
    <source>
        <strain evidence="1 6">2789STDY5608791</strain>
        <strain evidence="2 7">2789STDY5834942</strain>
    </source>
</reference>
<dbReference type="EMBL" id="QSKL01000028">
    <property type="protein sequence ID" value="RHE55911.1"/>
    <property type="molecule type" value="Genomic_DNA"/>
</dbReference>
<dbReference type="Proteomes" id="UP000095788">
    <property type="component" value="Unassembled WGS sequence"/>
</dbReference>
<name>A0A173YKX0_BACUN</name>
<protein>
    <submittedName>
        <fullName evidence="1">Transferase</fullName>
    </submittedName>
</protein>